<evidence type="ECO:0000313" key="2">
    <source>
        <dbReference type="Proteomes" id="UP001283361"/>
    </source>
</evidence>
<keyword evidence="2" id="KW-1185">Reference proteome</keyword>
<protein>
    <submittedName>
        <fullName evidence="1">Uncharacterized protein</fullName>
    </submittedName>
</protein>
<dbReference type="AlphaFoldDB" id="A0AAE0XRK1"/>
<comment type="caution">
    <text evidence="1">The sequence shown here is derived from an EMBL/GenBank/DDBJ whole genome shotgun (WGS) entry which is preliminary data.</text>
</comment>
<gene>
    <name evidence="1" type="ORF">RRG08_016667</name>
</gene>
<organism evidence="1 2">
    <name type="scientific">Elysia crispata</name>
    <name type="common">lettuce slug</name>
    <dbReference type="NCBI Taxonomy" id="231223"/>
    <lineage>
        <taxon>Eukaryota</taxon>
        <taxon>Metazoa</taxon>
        <taxon>Spiralia</taxon>
        <taxon>Lophotrochozoa</taxon>
        <taxon>Mollusca</taxon>
        <taxon>Gastropoda</taxon>
        <taxon>Heterobranchia</taxon>
        <taxon>Euthyneura</taxon>
        <taxon>Panpulmonata</taxon>
        <taxon>Sacoglossa</taxon>
        <taxon>Placobranchoidea</taxon>
        <taxon>Plakobranchidae</taxon>
        <taxon>Elysia</taxon>
    </lineage>
</organism>
<name>A0AAE0XRK1_9GAST</name>
<dbReference type="Proteomes" id="UP001283361">
    <property type="component" value="Unassembled WGS sequence"/>
</dbReference>
<dbReference type="EMBL" id="JAWDGP010007755">
    <property type="protein sequence ID" value="KAK3706047.1"/>
    <property type="molecule type" value="Genomic_DNA"/>
</dbReference>
<reference evidence="1" key="1">
    <citation type="journal article" date="2023" name="G3 (Bethesda)">
        <title>A reference genome for the long-term kleptoplast-retaining sea slug Elysia crispata morphotype clarki.</title>
        <authorList>
            <person name="Eastman K.E."/>
            <person name="Pendleton A.L."/>
            <person name="Shaikh M.A."/>
            <person name="Suttiyut T."/>
            <person name="Ogas R."/>
            <person name="Tomko P."/>
            <person name="Gavelis G."/>
            <person name="Widhalm J.R."/>
            <person name="Wisecaver J.H."/>
        </authorList>
    </citation>
    <scope>NUCLEOTIDE SEQUENCE</scope>
    <source>
        <strain evidence="1">ECLA1</strain>
    </source>
</reference>
<accession>A0AAE0XRK1</accession>
<proteinExistence type="predicted"/>
<evidence type="ECO:0000313" key="1">
    <source>
        <dbReference type="EMBL" id="KAK3706047.1"/>
    </source>
</evidence>
<sequence>MVVTLPSWLPNNFMVVTLSSFFLTFYHRCNPPILVAHLPSWLSPSNNGCPKSRLQTLIMVVTLPSRLPTCHNDWNPSNFTSEFITFAVVNRYLKKSKKDLLTAILDHSSTA</sequence>